<gene>
    <name evidence="2" type="ORF">ENSA7_64910</name>
</gene>
<dbReference type="EMBL" id="PVNL01000124">
    <property type="protein sequence ID" value="PRP98548.1"/>
    <property type="molecule type" value="Genomic_DNA"/>
</dbReference>
<proteinExistence type="predicted"/>
<protein>
    <submittedName>
        <fullName evidence="2">Uncharacterized protein</fullName>
    </submittedName>
</protein>
<evidence type="ECO:0000313" key="2">
    <source>
        <dbReference type="EMBL" id="PRP98548.1"/>
    </source>
</evidence>
<evidence type="ECO:0000256" key="1">
    <source>
        <dbReference type="SAM" id="MobiDB-lite"/>
    </source>
</evidence>
<dbReference type="Proteomes" id="UP000238823">
    <property type="component" value="Unassembled WGS sequence"/>
</dbReference>
<organism evidence="2 3">
    <name type="scientific">Enhygromyxa salina</name>
    <dbReference type="NCBI Taxonomy" id="215803"/>
    <lineage>
        <taxon>Bacteria</taxon>
        <taxon>Pseudomonadati</taxon>
        <taxon>Myxococcota</taxon>
        <taxon>Polyangia</taxon>
        <taxon>Nannocystales</taxon>
        <taxon>Nannocystaceae</taxon>
        <taxon>Enhygromyxa</taxon>
    </lineage>
</organism>
<comment type="caution">
    <text evidence="2">The sequence shown here is derived from an EMBL/GenBank/DDBJ whole genome shotgun (WGS) entry which is preliminary data.</text>
</comment>
<accession>A0A2S9Y096</accession>
<feature type="region of interest" description="Disordered" evidence="1">
    <location>
        <begin position="342"/>
        <end position="363"/>
    </location>
</feature>
<dbReference type="AlphaFoldDB" id="A0A2S9Y096"/>
<reference evidence="2 3" key="1">
    <citation type="submission" date="2018-03" db="EMBL/GenBank/DDBJ databases">
        <title>Draft Genome Sequences of the Obligatory Marine Myxobacteria Enhygromyxa salina SWB007.</title>
        <authorList>
            <person name="Poehlein A."/>
            <person name="Moghaddam J.A."/>
            <person name="Harms H."/>
            <person name="Alanjari M."/>
            <person name="Koenig G.M."/>
            <person name="Daniel R."/>
            <person name="Schaeberle T.F."/>
        </authorList>
    </citation>
    <scope>NUCLEOTIDE SEQUENCE [LARGE SCALE GENOMIC DNA]</scope>
    <source>
        <strain evidence="2 3">SWB007</strain>
    </source>
</reference>
<sequence>MVHVVDRALEHRRLGADPPVLVDPPHRPPAGERLLDVAALGVRTFRHCDVQLSSLTRPGSSDKGSALDVACRRCNLQSAVADKHRILESFASATFAHRRRGETEVFLSRMEHGRTPELLVELDGPGVSPESVDANVLVRLASASVESIDRLLDARGYGPTRLVGVRVIDKCAAISFGVDEGLEQLEPMLEELRLVVACVKPVPRGAGAAVDNLRSVLRKVPEGQRASVRLHEHVVELRAPSVVAPAASASMGFRCRLIRAGGVEPKIQISTAFQDLISVTVGDENVARDLSAYLYHDLHIQLRAWFDENFRIRRAKLVSWAPIDPNLDTMAELERWVKNWPTQVDEEMPGEPEAGAESKGDGS</sequence>
<evidence type="ECO:0000313" key="3">
    <source>
        <dbReference type="Proteomes" id="UP000238823"/>
    </source>
</evidence>
<name>A0A2S9Y096_9BACT</name>